<accession>E1GUQ2</accession>
<evidence type="ECO:0008006" key="3">
    <source>
        <dbReference type="Google" id="ProtNLM"/>
    </source>
</evidence>
<evidence type="ECO:0000313" key="2">
    <source>
        <dbReference type="Proteomes" id="UP000016016"/>
    </source>
</evidence>
<gene>
    <name evidence="1" type="ORF">HMPREF9018_1717</name>
</gene>
<proteinExistence type="predicted"/>
<evidence type="ECO:0000313" key="1">
    <source>
        <dbReference type="EMBL" id="EFN91658.1"/>
    </source>
</evidence>
<reference evidence="1 2" key="1">
    <citation type="submission" date="2010-09" db="EMBL/GenBank/DDBJ databases">
        <authorList>
            <person name="Harkins D.M."/>
            <person name="Madupu R."/>
            <person name="Durkin A.S."/>
            <person name="Torralba M."/>
            <person name="Methe B."/>
            <person name="Sutton G.G."/>
            <person name="Nelson K.E."/>
        </authorList>
    </citation>
    <scope>NUCLEOTIDE SEQUENCE [LARGE SCALE GENOMIC DNA]</scope>
    <source>
        <strain evidence="1 2">CRIS 21A-A</strain>
    </source>
</reference>
<dbReference type="EMBL" id="ADFQ01000027">
    <property type="protein sequence ID" value="EFN91658.1"/>
    <property type="molecule type" value="Genomic_DNA"/>
</dbReference>
<dbReference type="AlphaFoldDB" id="E1GUQ2"/>
<sequence>MYKVMDNFFSVYMYKLKRYGALCLSTSFACLKGLGKKIYTSSKLLILVITPPVI</sequence>
<name>E1GUQ2_9BACT</name>
<protein>
    <recommendedName>
        <fullName evidence="3">Lipoprotein</fullName>
    </recommendedName>
</protein>
<dbReference type="PROSITE" id="PS51257">
    <property type="entry name" value="PROKAR_LIPOPROTEIN"/>
    <property type="match status" value="1"/>
</dbReference>
<comment type="caution">
    <text evidence="1">The sequence shown here is derived from an EMBL/GenBank/DDBJ whole genome shotgun (WGS) entry which is preliminary data.</text>
</comment>
<organism evidence="1 2">
    <name type="scientific">Prevotella amnii CRIS 21A-A</name>
    <dbReference type="NCBI Taxonomy" id="679191"/>
    <lineage>
        <taxon>Bacteria</taxon>
        <taxon>Pseudomonadati</taxon>
        <taxon>Bacteroidota</taxon>
        <taxon>Bacteroidia</taxon>
        <taxon>Bacteroidales</taxon>
        <taxon>Prevotellaceae</taxon>
        <taxon>Prevotella</taxon>
    </lineage>
</organism>
<dbReference type="Proteomes" id="UP000016016">
    <property type="component" value="Unassembled WGS sequence"/>
</dbReference>